<sequence length="365" mass="37852">MASLTPFRLAVGAALLLAKVCYGQDASPSPSATDDSDNDSDSEVASPSSSAFAYPPGSYQIGSATYYVACEAANTGSGLSPANIADIAASIDDYGACMAFCNTLGDECGIAMWDVYSNTPCVLLTSFETIATSPLGRCYAAKSPNFMSGSSSMTAAPSSSSYPTPYPWSKTRAYPPPGGDQYGYGPPPGSPPAQGMNVMSPSSPFGAPMNNPMAPASSPSSSPQQQQQQQQQAAAPLPNTNLRRPASTPVSPALPLQPARASSRPSNRSRPFASAFAPSPASSSRAAPSFSDIDPFGTDAPYPLQTLRADSRCGMEWGNIPYTSCPIGDRVYGPCCSRFGYCGFGRAYCELGCQPKYGLCAGADF</sequence>
<dbReference type="AlphaFoldDB" id="A0A1J9RT14"/>
<dbReference type="Proteomes" id="UP000183809">
    <property type="component" value="Unassembled WGS sequence"/>
</dbReference>
<dbReference type="InterPro" id="IPR001002">
    <property type="entry name" value="Chitin-bd_1"/>
</dbReference>
<protein>
    <submittedName>
        <fullName evidence="6">Carbohydrate-binding module family 18 protein</fullName>
    </submittedName>
</protein>
<reference evidence="6 7" key="1">
    <citation type="submission" date="2016-10" db="EMBL/GenBank/DDBJ databases">
        <title>Proteomics and genomics reveal pathogen-plant mechanisms compatible with a hemibiotrophic lifestyle of Diplodia corticola.</title>
        <authorList>
            <person name="Fernandes I."/>
            <person name="De Jonge R."/>
            <person name="Van De Peer Y."/>
            <person name="Devreese B."/>
            <person name="Alves A."/>
            <person name="Esteves A.C."/>
        </authorList>
    </citation>
    <scope>NUCLEOTIDE SEQUENCE [LARGE SCALE GENOMIC DNA]</scope>
    <source>
        <strain evidence="6 7">CBS 112549</strain>
    </source>
</reference>
<dbReference type="InterPro" id="IPR036861">
    <property type="entry name" value="Endochitinase-like_sf"/>
</dbReference>
<feature type="domain" description="Chitin-binding type-1" evidence="5">
    <location>
        <begin position="310"/>
        <end position="362"/>
    </location>
</feature>
<dbReference type="SUPFAM" id="SSF57016">
    <property type="entry name" value="Plant lectins/antimicrobial peptides"/>
    <property type="match status" value="1"/>
</dbReference>
<feature type="signal peptide" evidence="4">
    <location>
        <begin position="1"/>
        <end position="23"/>
    </location>
</feature>
<gene>
    <name evidence="6" type="ORF">BKCO1_5300042</name>
</gene>
<evidence type="ECO:0000313" key="6">
    <source>
        <dbReference type="EMBL" id="OJD31012.1"/>
    </source>
</evidence>
<accession>A0A1J9RT14</accession>
<comment type="caution">
    <text evidence="2">Lacks conserved residue(s) required for the propagation of feature annotation.</text>
</comment>
<evidence type="ECO:0000256" key="4">
    <source>
        <dbReference type="SAM" id="SignalP"/>
    </source>
</evidence>
<keyword evidence="4" id="KW-0732">Signal</keyword>
<dbReference type="STRING" id="236234.A0A1J9RT14"/>
<evidence type="ECO:0000256" key="2">
    <source>
        <dbReference type="PROSITE-ProRule" id="PRU00261"/>
    </source>
</evidence>
<evidence type="ECO:0000313" key="7">
    <source>
        <dbReference type="Proteomes" id="UP000183809"/>
    </source>
</evidence>
<keyword evidence="1 2" id="KW-0147">Chitin-binding</keyword>
<dbReference type="SMART" id="SM00270">
    <property type="entry name" value="ChtBD1"/>
    <property type="match status" value="1"/>
</dbReference>
<feature type="compositionally biased region" description="Low complexity" evidence="3">
    <location>
        <begin position="258"/>
        <end position="291"/>
    </location>
</feature>
<dbReference type="PROSITE" id="PS50941">
    <property type="entry name" value="CHIT_BIND_I_2"/>
    <property type="match status" value="1"/>
</dbReference>
<evidence type="ECO:0000259" key="5">
    <source>
        <dbReference type="PROSITE" id="PS50941"/>
    </source>
</evidence>
<feature type="chain" id="PRO_5012814642" evidence="4">
    <location>
        <begin position="24"/>
        <end position="365"/>
    </location>
</feature>
<dbReference type="GeneID" id="31017411"/>
<feature type="compositionally biased region" description="Low complexity" evidence="3">
    <location>
        <begin position="214"/>
        <end position="236"/>
    </location>
</feature>
<dbReference type="EMBL" id="MNUE01000053">
    <property type="protein sequence ID" value="OJD31012.1"/>
    <property type="molecule type" value="Genomic_DNA"/>
</dbReference>
<evidence type="ECO:0000256" key="3">
    <source>
        <dbReference type="SAM" id="MobiDB-lite"/>
    </source>
</evidence>
<name>A0A1J9RT14_9PEZI</name>
<dbReference type="GO" id="GO:0008061">
    <property type="term" value="F:chitin binding"/>
    <property type="evidence" value="ECO:0007669"/>
    <property type="project" value="UniProtKB-UniRule"/>
</dbReference>
<comment type="caution">
    <text evidence="6">The sequence shown here is derived from an EMBL/GenBank/DDBJ whole genome shotgun (WGS) entry which is preliminary data.</text>
</comment>
<feature type="region of interest" description="Disordered" evidence="3">
    <location>
        <begin position="28"/>
        <end position="51"/>
    </location>
</feature>
<keyword evidence="7" id="KW-1185">Reference proteome</keyword>
<dbReference type="OrthoDB" id="1193027at2759"/>
<feature type="region of interest" description="Disordered" evidence="3">
    <location>
        <begin position="171"/>
        <end position="294"/>
    </location>
</feature>
<keyword evidence="2" id="KW-1015">Disulfide bond</keyword>
<evidence type="ECO:0000256" key="1">
    <source>
        <dbReference type="ARBA" id="ARBA00022669"/>
    </source>
</evidence>
<dbReference type="RefSeq" id="XP_020127272.1">
    <property type="nucleotide sequence ID" value="XM_020277150.1"/>
</dbReference>
<feature type="disulfide bond" evidence="2">
    <location>
        <begin position="335"/>
        <end position="349"/>
    </location>
</feature>
<dbReference type="Gene3D" id="3.30.60.10">
    <property type="entry name" value="Endochitinase-like"/>
    <property type="match status" value="1"/>
</dbReference>
<proteinExistence type="predicted"/>
<organism evidence="6 7">
    <name type="scientific">Diplodia corticola</name>
    <dbReference type="NCBI Taxonomy" id="236234"/>
    <lineage>
        <taxon>Eukaryota</taxon>
        <taxon>Fungi</taxon>
        <taxon>Dikarya</taxon>
        <taxon>Ascomycota</taxon>
        <taxon>Pezizomycotina</taxon>
        <taxon>Dothideomycetes</taxon>
        <taxon>Dothideomycetes incertae sedis</taxon>
        <taxon>Botryosphaeriales</taxon>
        <taxon>Botryosphaeriaceae</taxon>
        <taxon>Diplodia</taxon>
    </lineage>
</organism>